<comment type="domain">
    <text evidence="5">The PRC barrel domain binds ribosomal protein uS19.</text>
</comment>
<name>A0ABS7ZNT0_9GAMM</name>
<dbReference type="Proteomes" id="UP000714380">
    <property type="component" value="Unassembled WGS sequence"/>
</dbReference>
<comment type="similarity">
    <text evidence="5">Belongs to the RimM family.</text>
</comment>
<dbReference type="InterPro" id="IPR011033">
    <property type="entry name" value="PRC_barrel-like_sf"/>
</dbReference>
<dbReference type="InterPro" id="IPR036976">
    <property type="entry name" value="RimM_N_sf"/>
</dbReference>
<dbReference type="HAMAP" id="MF_00014">
    <property type="entry name" value="Ribosome_mat_RimM"/>
    <property type="match status" value="1"/>
</dbReference>
<comment type="subunit">
    <text evidence="5">Binds ribosomal protein uS19.</text>
</comment>
<dbReference type="NCBIfam" id="TIGR02273">
    <property type="entry name" value="16S_RimM"/>
    <property type="match status" value="1"/>
</dbReference>
<evidence type="ECO:0000313" key="9">
    <source>
        <dbReference type="Proteomes" id="UP000714380"/>
    </source>
</evidence>
<organism evidence="8 9">
    <name type="scientific">Thalassolituus marinus</name>
    <dbReference type="NCBI Taxonomy" id="671053"/>
    <lineage>
        <taxon>Bacteria</taxon>
        <taxon>Pseudomonadati</taxon>
        <taxon>Pseudomonadota</taxon>
        <taxon>Gammaproteobacteria</taxon>
        <taxon>Oceanospirillales</taxon>
        <taxon>Oceanospirillaceae</taxon>
        <taxon>Thalassolituus</taxon>
    </lineage>
</organism>
<dbReference type="InterPro" id="IPR056792">
    <property type="entry name" value="PRC_RimM"/>
</dbReference>
<reference evidence="8 9" key="1">
    <citation type="submission" date="2020-12" db="EMBL/GenBank/DDBJ databases">
        <title>Novel Thalassolituus-related marine hydrocarbonoclastic bacteria mediated algae-derived hydrocarbons mineralization in twilight zone of the northern South China Sea.</title>
        <authorList>
            <person name="Dong C."/>
        </authorList>
    </citation>
    <scope>NUCLEOTIDE SEQUENCE [LARGE SCALE GENOMIC DNA]</scope>
    <source>
        <strain evidence="8 9">IMCC1826</strain>
    </source>
</reference>
<keyword evidence="1 5" id="KW-0963">Cytoplasm</keyword>
<evidence type="ECO:0000256" key="4">
    <source>
        <dbReference type="ARBA" id="ARBA00023186"/>
    </source>
</evidence>
<dbReference type="SUPFAM" id="SSF50346">
    <property type="entry name" value="PRC-barrel domain"/>
    <property type="match status" value="1"/>
</dbReference>
<proteinExistence type="inferred from homology"/>
<evidence type="ECO:0000259" key="6">
    <source>
        <dbReference type="Pfam" id="PF01782"/>
    </source>
</evidence>
<keyword evidence="4 5" id="KW-0143">Chaperone</keyword>
<dbReference type="SUPFAM" id="SSF50447">
    <property type="entry name" value="Translation proteins"/>
    <property type="match status" value="1"/>
</dbReference>
<keyword evidence="3 5" id="KW-0698">rRNA processing</keyword>
<dbReference type="EMBL" id="JAEDAH010000036">
    <property type="protein sequence ID" value="MCA6063371.1"/>
    <property type="molecule type" value="Genomic_DNA"/>
</dbReference>
<evidence type="ECO:0000256" key="3">
    <source>
        <dbReference type="ARBA" id="ARBA00022552"/>
    </source>
</evidence>
<dbReference type="Gene3D" id="2.30.30.240">
    <property type="entry name" value="PRC-barrel domain"/>
    <property type="match status" value="1"/>
</dbReference>
<dbReference type="PANTHER" id="PTHR33692:SF1">
    <property type="entry name" value="RIBOSOME MATURATION FACTOR RIMM"/>
    <property type="match status" value="1"/>
</dbReference>
<dbReference type="InterPro" id="IPR002676">
    <property type="entry name" value="RimM_N"/>
</dbReference>
<evidence type="ECO:0000256" key="2">
    <source>
        <dbReference type="ARBA" id="ARBA00022517"/>
    </source>
</evidence>
<dbReference type="InterPro" id="IPR009000">
    <property type="entry name" value="Transl_B-barrel_sf"/>
</dbReference>
<gene>
    <name evidence="5 8" type="primary">rimM</name>
    <name evidence="8" type="ORF">I9W95_07105</name>
</gene>
<evidence type="ECO:0000259" key="7">
    <source>
        <dbReference type="Pfam" id="PF24986"/>
    </source>
</evidence>
<dbReference type="InterPro" id="IPR011961">
    <property type="entry name" value="RimM"/>
</dbReference>
<comment type="function">
    <text evidence="5">An accessory protein needed during the final step in the assembly of 30S ribosomal subunit, possibly for assembly of the head region. Essential for efficient processing of 16S rRNA. May be needed both before and after RbfA during the maturation of 16S rRNA. It has affinity for free ribosomal 30S subunits but not for 70S ribosomes.</text>
</comment>
<feature type="domain" description="RimM N-terminal" evidence="6">
    <location>
        <begin position="9"/>
        <end position="89"/>
    </location>
</feature>
<evidence type="ECO:0000313" key="8">
    <source>
        <dbReference type="EMBL" id="MCA6063371.1"/>
    </source>
</evidence>
<comment type="caution">
    <text evidence="8">The sequence shown here is derived from an EMBL/GenBank/DDBJ whole genome shotgun (WGS) entry which is preliminary data.</text>
</comment>
<dbReference type="Pfam" id="PF01782">
    <property type="entry name" value="RimM"/>
    <property type="match status" value="1"/>
</dbReference>
<dbReference type="Gene3D" id="2.40.30.60">
    <property type="entry name" value="RimM"/>
    <property type="match status" value="1"/>
</dbReference>
<sequence>MDNQDITVLGKVTTAFGIKGWVKVYSYTDPMTNILEYKSWLLRINGQWKPVKVVGSKLQTKGLAVALEGVNDRDQALALRQVEIGVPTSDLPEPDEDEYYWFQLEGLKVVNTQGVVLGQVEELFDSGGGNQVLKVGPCEGSIDKAQRLIPYAEAIVLEVDLESSEIQVDWEADF</sequence>
<evidence type="ECO:0000256" key="1">
    <source>
        <dbReference type="ARBA" id="ARBA00022490"/>
    </source>
</evidence>
<keyword evidence="2 5" id="KW-0690">Ribosome biogenesis</keyword>
<dbReference type="Pfam" id="PF24986">
    <property type="entry name" value="PRC_RimM"/>
    <property type="match status" value="1"/>
</dbReference>
<feature type="domain" description="Ribosome maturation factor RimM PRC barrel" evidence="7">
    <location>
        <begin position="101"/>
        <end position="172"/>
    </location>
</feature>
<keyword evidence="9" id="KW-1185">Reference proteome</keyword>
<comment type="subcellular location">
    <subcellularLocation>
        <location evidence="5">Cytoplasm</location>
    </subcellularLocation>
</comment>
<evidence type="ECO:0000256" key="5">
    <source>
        <dbReference type="HAMAP-Rule" id="MF_00014"/>
    </source>
</evidence>
<dbReference type="PANTHER" id="PTHR33692">
    <property type="entry name" value="RIBOSOME MATURATION FACTOR RIMM"/>
    <property type="match status" value="1"/>
</dbReference>
<protein>
    <recommendedName>
        <fullName evidence="5">Ribosome maturation factor RimM</fullName>
    </recommendedName>
</protein>
<accession>A0ABS7ZNT0</accession>